<comment type="similarity">
    <text evidence="2">Belongs to the UPF0702 family.</text>
</comment>
<evidence type="ECO:0000259" key="9">
    <source>
        <dbReference type="Pfam" id="PF20730"/>
    </source>
</evidence>
<feature type="domain" description="YetF-like N-terminal transmembrane" evidence="9">
    <location>
        <begin position="3"/>
        <end position="76"/>
    </location>
</feature>
<evidence type="ECO:0000256" key="1">
    <source>
        <dbReference type="ARBA" id="ARBA00004651"/>
    </source>
</evidence>
<dbReference type="InterPro" id="IPR023090">
    <property type="entry name" value="UPF0702_alpha/beta_dom_sf"/>
</dbReference>
<dbReference type="RefSeq" id="WP_183602319.1">
    <property type="nucleotide sequence ID" value="NZ_JACHXK010000011.1"/>
</dbReference>
<comment type="subcellular location">
    <subcellularLocation>
        <location evidence="1">Cell membrane</location>
        <topology evidence="1">Multi-pass membrane protein</topology>
    </subcellularLocation>
</comment>
<keyword evidence="6 7" id="KW-0472">Membrane</keyword>
<evidence type="ECO:0000256" key="6">
    <source>
        <dbReference type="ARBA" id="ARBA00023136"/>
    </source>
</evidence>
<evidence type="ECO:0000313" key="10">
    <source>
        <dbReference type="EMBL" id="MBB3112242.1"/>
    </source>
</evidence>
<dbReference type="GO" id="GO:0005886">
    <property type="term" value="C:plasma membrane"/>
    <property type="evidence" value="ECO:0007669"/>
    <property type="project" value="UniProtKB-SubCell"/>
</dbReference>
<evidence type="ECO:0000313" key="11">
    <source>
        <dbReference type="Proteomes" id="UP000570361"/>
    </source>
</evidence>
<keyword evidence="4 7" id="KW-0812">Transmembrane</keyword>
<protein>
    <submittedName>
        <fullName evidence="10">Uncharacterized membrane protein YcaP (DUF421 family)</fullName>
    </submittedName>
</protein>
<dbReference type="Proteomes" id="UP000570361">
    <property type="component" value="Unassembled WGS sequence"/>
</dbReference>
<comment type="caution">
    <text evidence="10">The sequence shown here is derived from an EMBL/GenBank/DDBJ whole genome shotgun (WGS) entry which is preliminary data.</text>
</comment>
<evidence type="ECO:0000256" key="5">
    <source>
        <dbReference type="ARBA" id="ARBA00022989"/>
    </source>
</evidence>
<dbReference type="InterPro" id="IPR048454">
    <property type="entry name" value="YetF_N"/>
</dbReference>
<sequence>MTYTYIAVKLVTGFFGLWIMTRLLGKKEISQLTPFDFVTSLMLSELVGNTVYDREVTWSELIFALTLWMALSLALEKAMQLFPWLSRPLSGRPDIVIRDGRIDEAALKRNKLDMHQLGMLLREQNVFSVQEVACAIFETNGNLSVLLASSADTVKREDLGLAPKPAQMTYILIDHGCIEHEVLKEIGRDERWLHKQLQARGAARPDDVLYVEWSADGGLHMQLRQEKQAAGPTAAG</sequence>
<proteinExistence type="inferred from homology"/>
<dbReference type="PANTHER" id="PTHR34582:SF5">
    <property type="entry name" value="UPF0702 TRANSMEMBRANE PROTEIN YETF"/>
    <property type="match status" value="1"/>
</dbReference>
<evidence type="ECO:0000256" key="2">
    <source>
        <dbReference type="ARBA" id="ARBA00006448"/>
    </source>
</evidence>
<evidence type="ECO:0000256" key="7">
    <source>
        <dbReference type="SAM" id="Phobius"/>
    </source>
</evidence>
<dbReference type="Pfam" id="PF20730">
    <property type="entry name" value="YetF_N"/>
    <property type="match status" value="1"/>
</dbReference>
<reference evidence="10 11" key="1">
    <citation type="submission" date="2020-08" db="EMBL/GenBank/DDBJ databases">
        <title>Genomic Encyclopedia of Type Strains, Phase III (KMG-III): the genomes of soil and plant-associated and newly described type strains.</title>
        <authorList>
            <person name="Whitman W."/>
        </authorList>
    </citation>
    <scope>NUCLEOTIDE SEQUENCE [LARGE SCALE GENOMIC DNA]</scope>
    <source>
        <strain evidence="10 11">CECT 5862</strain>
    </source>
</reference>
<organism evidence="10 11">
    <name type="scientific">Paenibacillus phyllosphaerae</name>
    <dbReference type="NCBI Taxonomy" id="274593"/>
    <lineage>
        <taxon>Bacteria</taxon>
        <taxon>Bacillati</taxon>
        <taxon>Bacillota</taxon>
        <taxon>Bacilli</taxon>
        <taxon>Bacillales</taxon>
        <taxon>Paenibacillaceae</taxon>
        <taxon>Paenibacillus</taxon>
    </lineage>
</organism>
<dbReference type="Pfam" id="PF04239">
    <property type="entry name" value="DUF421"/>
    <property type="match status" value="1"/>
</dbReference>
<dbReference type="AlphaFoldDB" id="A0A7W5FPH8"/>
<keyword evidence="5 7" id="KW-1133">Transmembrane helix</keyword>
<keyword evidence="11" id="KW-1185">Reference proteome</keyword>
<feature type="domain" description="YetF C-terminal" evidence="8">
    <location>
        <begin position="84"/>
        <end position="214"/>
    </location>
</feature>
<dbReference type="Gene3D" id="3.30.240.20">
    <property type="entry name" value="bsu07140 like domains"/>
    <property type="match status" value="2"/>
</dbReference>
<dbReference type="PANTHER" id="PTHR34582">
    <property type="entry name" value="UPF0702 TRANSMEMBRANE PROTEIN YCAP"/>
    <property type="match status" value="1"/>
</dbReference>
<dbReference type="EMBL" id="JACHXK010000011">
    <property type="protein sequence ID" value="MBB3112242.1"/>
    <property type="molecule type" value="Genomic_DNA"/>
</dbReference>
<evidence type="ECO:0000259" key="8">
    <source>
        <dbReference type="Pfam" id="PF04239"/>
    </source>
</evidence>
<name>A0A7W5FPH8_9BACL</name>
<gene>
    <name evidence="10" type="ORF">FHS18_004328</name>
</gene>
<evidence type="ECO:0000256" key="3">
    <source>
        <dbReference type="ARBA" id="ARBA00022475"/>
    </source>
</evidence>
<accession>A0A7W5FPH8</accession>
<dbReference type="InterPro" id="IPR007353">
    <property type="entry name" value="DUF421"/>
</dbReference>
<evidence type="ECO:0000256" key="4">
    <source>
        <dbReference type="ARBA" id="ARBA00022692"/>
    </source>
</evidence>
<keyword evidence="3" id="KW-1003">Cell membrane</keyword>
<feature type="transmembrane region" description="Helical" evidence="7">
    <location>
        <begin position="6"/>
        <end position="25"/>
    </location>
</feature>